<evidence type="ECO:0000313" key="4">
    <source>
        <dbReference type="Proteomes" id="UP000297245"/>
    </source>
</evidence>
<feature type="region of interest" description="Disordered" evidence="1">
    <location>
        <begin position="31"/>
        <end position="59"/>
    </location>
</feature>
<dbReference type="EMBL" id="ML179325">
    <property type="protein sequence ID" value="THU90789.1"/>
    <property type="molecule type" value="Genomic_DNA"/>
</dbReference>
<reference evidence="3 4" key="1">
    <citation type="journal article" date="2019" name="Nat. Ecol. Evol.">
        <title>Megaphylogeny resolves global patterns of mushroom evolution.</title>
        <authorList>
            <person name="Varga T."/>
            <person name="Krizsan K."/>
            <person name="Foldi C."/>
            <person name="Dima B."/>
            <person name="Sanchez-Garcia M."/>
            <person name="Sanchez-Ramirez S."/>
            <person name="Szollosi G.J."/>
            <person name="Szarkandi J.G."/>
            <person name="Papp V."/>
            <person name="Albert L."/>
            <person name="Andreopoulos W."/>
            <person name="Angelini C."/>
            <person name="Antonin V."/>
            <person name="Barry K.W."/>
            <person name="Bougher N.L."/>
            <person name="Buchanan P."/>
            <person name="Buyck B."/>
            <person name="Bense V."/>
            <person name="Catcheside P."/>
            <person name="Chovatia M."/>
            <person name="Cooper J."/>
            <person name="Damon W."/>
            <person name="Desjardin D."/>
            <person name="Finy P."/>
            <person name="Geml J."/>
            <person name="Haridas S."/>
            <person name="Hughes K."/>
            <person name="Justo A."/>
            <person name="Karasinski D."/>
            <person name="Kautmanova I."/>
            <person name="Kiss B."/>
            <person name="Kocsube S."/>
            <person name="Kotiranta H."/>
            <person name="LaButti K.M."/>
            <person name="Lechner B.E."/>
            <person name="Liimatainen K."/>
            <person name="Lipzen A."/>
            <person name="Lukacs Z."/>
            <person name="Mihaltcheva S."/>
            <person name="Morgado L.N."/>
            <person name="Niskanen T."/>
            <person name="Noordeloos M.E."/>
            <person name="Ohm R.A."/>
            <person name="Ortiz-Santana B."/>
            <person name="Ovrebo C."/>
            <person name="Racz N."/>
            <person name="Riley R."/>
            <person name="Savchenko A."/>
            <person name="Shiryaev A."/>
            <person name="Soop K."/>
            <person name="Spirin V."/>
            <person name="Szebenyi C."/>
            <person name="Tomsovsky M."/>
            <person name="Tulloss R.E."/>
            <person name="Uehling J."/>
            <person name="Grigoriev I.V."/>
            <person name="Vagvolgyi C."/>
            <person name="Papp T."/>
            <person name="Martin F.M."/>
            <person name="Miettinen O."/>
            <person name="Hibbett D.S."/>
            <person name="Nagy L.G."/>
        </authorList>
    </citation>
    <scope>NUCLEOTIDE SEQUENCE [LARGE SCALE GENOMIC DNA]</scope>
    <source>
        <strain evidence="3 4">CBS 962.96</strain>
    </source>
</reference>
<dbReference type="Proteomes" id="UP000297245">
    <property type="component" value="Unassembled WGS sequence"/>
</dbReference>
<feature type="compositionally biased region" description="Pro residues" evidence="1">
    <location>
        <begin position="48"/>
        <end position="59"/>
    </location>
</feature>
<accession>A0A4S8LN90</accession>
<feature type="signal peptide" evidence="2">
    <location>
        <begin position="1"/>
        <end position="24"/>
    </location>
</feature>
<sequence>MFPIFLIFGALAFLLTGPFFRVHAASVPSQTETGLKPRYSGSLSPPTQQQPPSGPPYMPNGPQGCSEYRYVCPLDIEGDEDLFTCKSTLVEASEMVCVYLPLVDEVVPAILDITGLSCAYDLVTGDLLPVETDDILSLCPKKAVRECKSNMKRALNDRMHKRRFEKGQVGLNRRGVQKEFAEEFEYSLVLCSRNNQYLLRVLMILSVIGGRA</sequence>
<evidence type="ECO:0000256" key="1">
    <source>
        <dbReference type="SAM" id="MobiDB-lite"/>
    </source>
</evidence>
<dbReference type="AlphaFoldDB" id="A0A4S8LN90"/>
<name>A0A4S8LN90_DENBC</name>
<protein>
    <submittedName>
        <fullName evidence="3">Uncharacterized protein</fullName>
    </submittedName>
</protein>
<evidence type="ECO:0000313" key="3">
    <source>
        <dbReference type="EMBL" id="THU90789.1"/>
    </source>
</evidence>
<feature type="chain" id="PRO_5020273681" evidence="2">
    <location>
        <begin position="25"/>
        <end position="212"/>
    </location>
</feature>
<keyword evidence="4" id="KW-1185">Reference proteome</keyword>
<gene>
    <name evidence="3" type="ORF">K435DRAFT_841295</name>
</gene>
<evidence type="ECO:0000256" key="2">
    <source>
        <dbReference type="SAM" id="SignalP"/>
    </source>
</evidence>
<keyword evidence="2" id="KW-0732">Signal</keyword>
<organism evidence="3 4">
    <name type="scientific">Dendrothele bispora (strain CBS 962.96)</name>
    <dbReference type="NCBI Taxonomy" id="1314807"/>
    <lineage>
        <taxon>Eukaryota</taxon>
        <taxon>Fungi</taxon>
        <taxon>Dikarya</taxon>
        <taxon>Basidiomycota</taxon>
        <taxon>Agaricomycotina</taxon>
        <taxon>Agaricomycetes</taxon>
        <taxon>Agaricomycetidae</taxon>
        <taxon>Agaricales</taxon>
        <taxon>Agaricales incertae sedis</taxon>
        <taxon>Dendrothele</taxon>
    </lineage>
</organism>
<proteinExistence type="predicted"/>